<dbReference type="InterPro" id="IPR008331">
    <property type="entry name" value="Ferritin_DPS_dom"/>
</dbReference>
<evidence type="ECO:0000313" key="5">
    <source>
        <dbReference type="Proteomes" id="UP000199433"/>
    </source>
</evidence>
<dbReference type="AlphaFoldDB" id="A0A1G9G695"/>
<dbReference type="GO" id="GO:0008199">
    <property type="term" value="F:ferric iron binding"/>
    <property type="evidence" value="ECO:0007669"/>
    <property type="project" value="InterPro"/>
</dbReference>
<evidence type="ECO:0000256" key="2">
    <source>
        <dbReference type="RuleBase" id="RU003875"/>
    </source>
</evidence>
<organism evidence="4 5">
    <name type="scientific">Alkalibacterium thalassium</name>
    <dbReference type="NCBI Taxonomy" id="426701"/>
    <lineage>
        <taxon>Bacteria</taxon>
        <taxon>Bacillati</taxon>
        <taxon>Bacillota</taxon>
        <taxon>Bacilli</taxon>
        <taxon>Lactobacillales</taxon>
        <taxon>Carnobacteriaceae</taxon>
        <taxon>Alkalibacterium</taxon>
    </lineage>
</organism>
<sequence length="184" mass="21939">MSEKTPQERLEEEQEYKDHVHHTKINAAAITDHLLGNIHTLHVKLHQYHWYVKGPHFFTLHEKFEELYDDNEKWFDRLAEQLLASGYKPASTTKELVEYSMLSEDPADKYIKAEEMVDNIIDDFRETRELTIRAIHLAQEEENVVFEDTLIEFKDDLDTKIWMLQAFLGKEALEDDDYHDEEED</sequence>
<keyword evidence="4" id="KW-0238">DNA-binding</keyword>
<dbReference type="PRINTS" id="PR01346">
    <property type="entry name" value="HELNAPAPROT"/>
</dbReference>
<dbReference type="GO" id="GO:0003677">
    <property type="term" value="F:DNA binding"/>
    <property type="evidence" value="ECO:0007669"/>
    <property type="project" value="UniProtKB-KW"/>
</dbReference>
<evidence type="ECO:0000313" key="4">
    <source>
        <dbReference type="EMBL" id="SDK96230.1"/>
    </source>
</evidence>
<dbReference type="Gene3D" id="1.20.1260.10">
    <property type="match status" value="1"/>
</dbReference>
<dbReference type="PANTHER" id="PTHR42932:SF1">
    <property type="entry name" value="GENERAL STRESS PROTEIN 20U"/>
    <property type="match status" value="1"/>
</dbReference>
<feature type="domain" description="Ferritin/DPS" evidence="3">
    <location>
        <begin position="33"/>
        <end position="170"/>
    </location>
</feature>
<dbReference type="InterPro" id="IPR012347">
    <property type="entry name" value="Ferritin-like"/>
</dbReference>
<dbReference type="Pfam" id="PF00210">
    <property type="entry name" value="Ferritin"/>
    <property type="match status" value="1"/>
</dbReference>
<dbReference type="CDD" id="cd01043">
    <property type="entry name" value="DPS"/>
    <property type="match status" value="1"/>
</dbReference>
<dbReference type="InterPro" id="IPR002177">
    <property type="entry name" value="DPS_DNA-bd"/>
</dbReference>
<dbReference type="SUPFAM" id="SSF47240">
    <property type="entry name" value="Ferritin-like"/>
    <property type="match status" value="1"/>
</dbReference>
<dbReference type="InterPro" id="IPR023188">
    <property type="entry name" value="DPS_DNA-bd_CS"/>
</dbReference>
<reference evidence="5" key="1">
    <citation type="submission" date="2016-10" db="EMBL/GenBank/DDBJ databases">
        <authorList>
            <person name="Varghese N."/>
            <person name="Submissions S."/>
        </authorList>
    </citation>
    <scope>NUCLEOTIDE SEQUENCE [LARGE SCALE GENOMIC DNA]</scope>
    <source>
        <strain evidence="5">DSM 19181</strain>
    </source>
</reference>
<dbReference type="Proteomes" id="UP000199433">
    <property type="component" value="Unassembled WGS sequence"/>
</dbReference>
<dbReference type="RefSeq" id="WP_091268997.1">
    <property type="nucleotide sequence ID" value="NZ_FNFK01000098.1"/>
</dbReference>
<evidence type="ECO:0000259" key="3">
    <source>
        <dbReference type="Pfam" id="PF00210"/>
    </source>
</evidence>
<name>A0A1G9G695_9LACT</name>
<dbReference type="OrthoDB" id="9797023at2"/>
<dbReference type="PROSITE" id="PS00818">
    <property type="entry name" value="DPS_1"/>
    <property type="match status" value="1"/>
</dbReference>
<proteinExistence type="inferred from homology"/>
<dbReference type="InterPro" id="IPR009078">
    <property type="entry name" value="Ferritin-like_SF"/>
</dbReference>
<dbReference type="PANTHER" id="PTHR42932">
    <property type="entry name" value="GENERAL STRESS PROTEIN 20U"/>
    <property type="match status" value="1"/>
</dbReference>
<dbReference type="STRING" id="426701.SAMN04488098_10985"/>
<keyword evidence="5" id="KW-1185">Reference proteome</keyword>
<dbReference type="GO" id="GO:0016722">
    <property type="term" value="F:oxidoreductase activity, acting on metal ions"/>
    <property type="evidence" value="ECO:0007669"/>
    <property type="project" value="InterPro"/>
</dbReference>
<accession>A0A1G9G695</accession>
<evidence type="ECO:0000256" key="1">
    <source>
        <dbReference type="ARBA" id="ARBA00009497"/>
    </source>
</evidence>
<dbReference type="EMBL" id="FNFK01000098">
    <property type="protein sequence ID" value="SDK96230.1"/>
    <property type="molecule type" value="Genomic_DNA"/>
</dbReference>
<protein>
    <submittedName>
        <fullName evidence="4">Starvation-inducible DNA-binding protein</fullName>
    </submittedName>
</protein>
<gene>
    <name evidence="4" type="ORF">SAMN04488098_10985</name>
</gene>
<comment type="similarity">
    <text evidence="1 2">Belongs to the Dps family.</text>
</comment>